<feature type="transmembrane region" description="Helical" evidence="9">
    <location>
        <begin position="468"/>
        <end position="497"/>
    </location>
</feature>
<protein>
    <recommendedName>
        <fullName evidence="9">Transmembrane 9 superfamily member</fullName>
    </recommendedName>
</protein>
<dbReference type="GO" id="GO:0072657">
    <property type="term" value="P:protein localization to membrane"/>
    <property type="evidence" value="ECO:0007669"/>
    <property type="project" value="TreeGrafter"/>
</dbReference>
<keyword evidence="5" id="KW-0732">Signal</keyword>
<gene>
    <name evidence="10" type="ORF">TVY486_0801330</name>
</gene>
<dbReference type="InterPro" id="IPR004240">
    <property type="entry name" value="EMP70"/>
</dbReference>
<dbReference type="VEuPathDB" id="TriTrypDB:TvY486_0801330"/>
<evidence type="ECO:0000256" key="9">
    <source>
        <dbReference type="RuleBase" id="RU363079"/>
    </source>
</evidence>
<accession>G0U0C7</accession>
<feature type="transmembrane region" description="Helical" evidence="9">
    <location>
        <begin position="527"/>
        <end position="551"/>
    </location>
</feature>
<comment type="subcellular location">
    <subcellularLocation>
        <location evidence="2">Golgi apparatus</location>
    </subcellularLocation>
    <subcellularLocation>
        <location evidence="1">Membrane</location>
        <topology evidence="1">Multi-pass membrane protein</topology>
    </subcellularLocation>
</comment>
<dbReference type="Pfam" id="PF02990">
    <property type="entry name" value="EMP70"/>
    <property type="match status" value="1"/>
</dbReference>
<keyword evidence="6 9" id="KW-1133">Transmembrane helix</keyword>
<name>G0U0C7_TRYVY</name>
<keyword evidence="4 9" id="KW-0812">Transmembrane</keyword>
<evidence type="ECO:0000256" key="3">
    <source>
        <dbReference type="ARBA" id="ARBA00005227"/>
    </source>
</evidence>
<evidence type="ECO:0000256" key="5">
    <source>
        <dbReference type="ARBA" id="ARBA00022729"/>
    </source>
</evidence>
<feature type="transmembrane region" description="Helical" evidence="9">
    <location>
        <begin position="436"/>
        <end position="462"/>
    </location>
</feature>
<comment type="similarity">
    <text evidence="3 9">Belongs to the nonaspanin (TM9SF) (TC 9.A.2) family.</text>
</comment>
<proteinExistence type="inferred from homology"/>
<organism evidence="10">
    <name type="scientific">Trypanosoma vivax (strain Y486)</name>
    <dbReference type="NCBI Taxonomy" id="1055687"/>
    <lineage>
        <taxon>Eukaryota</taxon>
        <taxon>Discoba</taxon>
        <taxon>Euglenozoa</taxon>
        <taxon>Kinetoplastea</taxon>
        <taxon>Metakinetoplastina</taxon>
        <taxon>Trypanosomatida</taxon>
        <taxon>Trypanosomatidae</taxon>
        <taxon>Trypanosoma</taxon>
        <taxon>Duttonella</taxon>
    </lineage>
</organism>
<feature type="transmembrane region" description="Helical" evidence="9">
    <location>
        <begin position="305"/>
        <end position="327"/>
    </location>
</feature>
<evidence type="ECO:0000256" key="8">
    <source>
        <dbReference type="ARBA" id="ARBA00023136"/>
    </source>
</evidence>
<feature type="transmembrane region" description="Helical" evidence="9">
    <location>
        <begin position="557"/>
        <end position="584"/>
    </location>
</feature>
<dbReference type="AlphaFoldDB" id="G0U0C7"/>
<keyword evidence="7" id="KW-0333">Golgi apparatus</keyword>
<evidence type="ECO:0000313" key="10">
    <source>
        <dbReference type="EMBL" id="CCC49525.1"/>
    </source>
</evidence>
<evidence type="ECO:0000256" key="4">
    <source>
        <dbReference type="ARBA" id="ARBA00022692"/>
    </source>
</evidence>
<sequence>MTRRQACFQNKSIKYVFLIFTNSLRYAKSLEINKNNIKIKMYHIAYKCFISIVLSLVYSNKVTIATLPSINPQEFSEDEVIPVQVNVVTSLRTHLPYDYYKNFPTCLPKSPISHKSSNIGGILMGDRIKSSPYENIRILKNITCQVVCEKTMKNEKQQKFLKKAIEKGYRINLLMDGLPLAEEVSERKIYKVGIPLGFVSNGRSYINNHIHFLIKCTAEEAKNSDNLIEKRYRILSFVAKPYSIQYNADRTCDSSKEMTFMEAHHLPVDSDSITWSYSVSWSISDDAWTSRWDVYLSVREQKVHWYSIISSVLSAFSLTAIIAVVLVRAVWRDLGKSSGIDIDDFEPLDSIGWKLLARDVFRPPDMGWMLACFAGSGVQLLGMAYAVLFLGSMGFFSPQSRGSLFSAIIACFALMGISSGYISARILKLWNTTKWKYVLATGTTVPAISFGTFLIINFLVWLQSSSAAVSFFSLIAIMSIWFFISLPLVFAGAILGFKQTTLLVPSSCSQIPRHIPRQPWYTSIPSLILAGFPPFITIFVEVYFILGAIWLNKFYHVFGILLLVSLLFLIITAETVVVVIYFILCAEDYRWWWKSYVVGASSGVYLFMYSVICVLCGGLKIEGAIPIIQYVGYMGLISFLFSVASGTIGFISCFCFLKYIYCFVKTD</sequence>
<feature type="transmembrane region" description="Helical" evidence="9">
    <location>
        <begin position="596"/>
        <end position="621"/>
    </location>
</feature>
<keyword evidence="8 9" id="KW-0472">Membrane</keyword>
<feature type="transmembrane region" description="Helical" evidence="9">
    <location>
        <begin position="368"/>
        <end position="391"/>
    </location>
</feature>
<feature type="transmembrane region" description="Helical" evidence="9">
    <location>
        <begin position="403"/>
        <end position="424"/>
    </location>
</feature>
<feature type="transmembrane region" description="Helical" evidence="9">
    <location>
        <begin position="633"/>
        <end position="657"/>
    </location>
</feature>
<reference evidence="10" key="1">
    <citation type="journal article" date="2012" name="Proc. Natl. Acad. Sci. U.S.A.">
        <title>Antigenic diversity is generated by distinct evolutionary mechanisms in African trypanosome species.</title>
        <authorList>
            <person name="Jackson A.P."/>
            <person name="Berry A."/>
            <person name="Aslett M."/>
            <person name="Allison H.C."/>
            <person name="Burton P."/>
            <person name="Vavrova-Anderson J."/>
            <person name="Brown R."/>
            <person name="Browne H."/>
            <person name="Corton N."/>
            <person name="Hauser H."/>
            <person name="Gamble J."/>
            <person name="Gilderthorp R."/>
            <person name="Marcello L."/>
            <person name="McQuillan J."/>
            <person name="Otto T.D."/>
            <person name="Quail M.A."/>
            <person name="Sanders M.J."/>
            <person name="van Tonder A."/>
            <person name="Ginger M.L."/>
            <person name="Field M.C."/>
            <person name="Barry J.D."/>
            <person name="Hertz-Fowler C."/>
            <person name="Berriman M."/>
        </authorList>
    </citation>
    <scope>NUCLEOTIDE SEQUENCE</scope>
    <source>
        <strain evidence="10">Y486</strain>
    </source>
</reference>
<dbReference type="PANTHER" id="PTHR10766">
    <property type="entry name" value="TRANSMEMBRANE 9 SUPERFAMILY PROTEIN"/>
    <property type="match status" value="1"/>
</dbReference>
<evidence type="ECO:0000256" key="7">
    <source>
        <dbReference type="ARBA" id="ARBA00023034"/>
    </source>
</evidence>
<evidence type="ECO:0000256" key="2">
    <source>
        <dbReference type="ARBA" id="ARBA00004555"/>
    </source>
</evidence>
<dbReference type="GO" id="GO:0016020">
    <property type="term" value="C:membrane"/>
    <property type="evidence" value="ECO:0007669"/>
    <property type="project" value="UniProtKB-SubCell"/>
</dbReference>
<dbReference type="GO" id="GO:0005794">
    <property type="term" value="C:Golgi apparatus"/>
    <property type="evidence" value="ECO:0007669"/>
    <property type="project" value="UniProtKB-SubCell"/>
</dbReference>
<evidence type="ECO:0000256" key="1">
    <source>
        <dbReference type="ARBA" id="ARBA00004141"/>
    </source>
</evidence>
<evidence type="ECO:0000256" key="6">
    <source>
        <dbReference type="ARBA" id="ARBA00022989"/>
    </source>
</evidence>
<dbReference type="EMBL" id="HE573024">
    <property type="protein sequence ID" value="CCC49525.1"/>
    <property type="molecule type" value="Genomic_DNA"/>
</dbReference>
<dbReference type="PANTHER" id="PTHR10766:SF55">
    <property type="entry name" value="TRANSMEMBRANE 9 SUPERFAMILY MEMBER 4"/>
    <property type="match status" value="1"/>
</dbReference>